<dbReference type="AlphaFoldDB" id="A0A4S9RK21"/>
<evidence type="ECO:0000256" key="2">
    <source>
        <dbReference type="ARBA" id="ARBA00022679"/>
    </source>
</evidence>
<dbReference type="GO" id="GO:0005634">
    <property type="term" value="C:nucleus"/>
    <property type="evidence" value="ECO:0007669"/>
    <property type="project" value="TreeGrafter"/>
</dbReference>
<feature type="compositionally biased region" description="Polar residues" evidence="3">
    <location>
        <begin position="192"/>
        <end position="205"/>
    </location>
</feature>
<evidence type="ECO:0000256" key="3">
    <source>
        <dbReference type="SAM" id="MobiDB-lite"/>
    </source>
</evidence>
<gene>
    <name evidence="5" type="ORF">D6D22_01027</name>
</gene>
<evidence type="ECO:0000256" key="1">
    <source>
        <dbReference type="ARBA" id="ARBA00022603"/>
    </source>
</evidence>
<feature type="compositionally biased region" description="Basic and acidic residues" evidence="3">
    <location>
        <begin position="170"/>
        <end position="185"/>
    </location>
</feature>
<accession>A0A4S9RK21</accession>
<dbReference type="GO" id="GO:0030488">
    <property type="term" value="P:tRNA methylation"/>
    <property type="evidence" value="ECO:0007669"/>
    <property type="project" value="TreeGrafter"/>
</dbReference>
<feature type="region of interest" description="Disordered" evidence="3">
    <location>
        <begin position="154"/>
        <end position="207"/>
    </location>
</feature>
<dbReference type="GO" id="GO:0005737">
    <property type="term" value="C:cytoplasm"/>
    <property type="evidence" value="ECO:0007669"/>
    <property type="project" value="TreeGrafter"/>
</dbReference>
<dbReference type="InterPro" id="IPR029063">
    <property type="entry name" value="SAM-dependent_MTases_sf"/>
</dbReference>
<dbReference type="GO" id="GO:0106335">
    <property type="term" value="F:tRNA (5-carboxymethyluridine(34)-5-O)-methyltransferase activity"/>
    <property type="evidence" value="ECO:0007669"/>
    <property type="project" value="TreeGrafter"/>
</dbReference>
<proteinExistence type="predicted"/>
<dbReference type="CDD" id="cd02440">
    <property type="entry name" value="AdoMet_MTases"/>
    <property type="match status" value="1"/>
</dbReference>
<keyword evidence="2 5" id="KW-0808">Transferase</keyword>
<dbReference type="GO" id="GO:0000049">
    <property type="term" value="F:tRNA binding"/>
    <property type="evidence" value="ECO:0007669"/>
    <property type="project" value="TreeGrafter"/>
</dbReference>
<evidence type="ECO:0000313" key="6">
    <source>
        <dbReference type="Proteomes" id="UP000310687"/>
    </source>
</evidence>
<dbReference type="Gene3D" id="3.40.50.150">
    <property type="entry name" value="Vaccinia Virus protein VP39"/>
    <property type="match status" value="1"/>
</dbReference>
<dbReference type="PANTHER" id="PTHR13069:SF21">
    <property type="entry name" value="ALKYLATED DNA REPAIR PROTEIN ALKB HOMOLOG 8"/>
    <property type="match status" value="1"/>
</dbReference>
<protein>
    <submittedName>
        <fullName evidence="5">S-adenosyl-L-methionine-dependent methyltransferase</fullName>
    </submittedName>
</protein>
<sequence>MAAEQAGAEYEAQHVHDVYEQIASHFSATRYKPWPVIEKFLKELSPGSVGLDIGCGNGKYLTVNPSVFIVGSDRSPSLTKIASSHQPHAAVVSDILSLPHQNHSFDFAISIAVLHHLSTPERRVEAVQTILDTLNKHGKALLYVWALEQKESRRGWDEGNEQDTMVPWVMREKKEKQKKDRKQQNKGDSVQPDASTQEGQTTGTSLEPAGDKTFYRYYHLYRKGELEHNIELAGGTIVEAGYDRDNCLDLLDVIAQEEDGVSRLSQLLGDLGVAASIMLQTSVRRVKPAVDQTLKVLRTLFIRSSEGILNVPEEELLRENAA</sequence>
<reference evidence="5 6" key="1">
    <citation type="submission" date="2018-10" db="EMBL/GenBank/DDBJ databases">
        <title>Fifty Aureobasidium pullulans genomes reveal a recombining polyextremotolerant generalist.</title>
        <authorList>
            <person name="Gostincar C."/>
            <person name="Turk M."/>
            <person name="Zajc J."/>
            <person name="Gunde-Cimerman N."/>
        </authorList>
    </citation>
    <scope>NUCLEOTIDE SEQUENCE [LARGE SCALE GENOMIC DNA]</scope>
    <source>
        <strain evidence="5 6">EXF-11013</strain>
    </source>
</reference>
<comment type="caution">
    <text evidence="5">The sequence shown here is derived from an EMBL/GenBank/DDBJ whole genome shotgun (WGS) entry which is preliminary data.</text>
</comment>
<dbReference type="SUPFAM" id="SSF53335">
    <property type="entry name" value="S-adenosyl-L-methionine-dependent methyltransferases"/>
    <property type="match status" value="1"/>
</dbReference>
<dbReference type="InterPro" id="IPR051422">
    <property type="entry name" value="AlkB_tRNA_MeTrf/Diox"/>
</dbReference>
<dbReference type="InterPro" id="IPR013216">
    <property type="entry name" value="Methyltransf_11"/>
</dbReference>
<feature type="domain" description="Methyltransferase type 11" evidence="4">
    <location>
        <begin position="51"/>
        <end position="140"/>
    </location>
</feature>
<evidence type="ECO:0000313" key="5">
    <source>
        <dbReference type="EMBL" id="THW51050.1"/>
    </source>
</evidence>
<keyword evidence="1 5" id="KW-0489">Methyltransferase</keyword>
<dbReference type="Pfam" id="PF08241">
    <property type="entry name" value="Methyltransf_11"/>
    <property type="match status" value="1"/>
</dbReference>
<organism evidence="5 6">
    <name type="scientific">Aureobasidium pullulans</name>
    <name type="common">Black yeast</name>
    <name type="synonym">Pullularia pullulans</name>
    <dbReference type="NCBI Taxonomy" id="5580"/>
    <lineage>
        <taxon>Eukaryota</taxon>
        <taxon>Fungi</taxon>
        <taxon>Dikarya</taxon>
        <taxon>Ascomycota</taxon>
        <taxon>Pezizomycotina</taxon>
        <taxon>Dothideomycetes</taxon>
        <taxon>Dothideomycetidae</taxon>
        <taxon>Dothideales</taxon>
        <taxon>Saccotheciaceae</taxon>
        <taxon>Aureobasidium</taxon>
    </lineage>
</organism>
<dbReference type="PANTHER" id="PTHR13069">
    <property type="entry name" value="ALKYLATED DNA REPAIR PROTEIN ALKB HOMOLOG 8"/>
    <property type="match status" value="1"/>
</dbReference>
<name>A0A4S9RK21_AURPU</name>
<dbReference type="EMBL" id="QZAL01000007">
    <property type="protein sequence ID" value="THW51050.1"/>
    <property type="molecule type" value="Genomic_DNA"/>
</dbReference>
<evidence type="ECO:0000259" key="4">
    <source>
        <dbReference type="Pfam" id="PF08241"/>
    </source>
</evidence>
<dbReference type="GO" id="GO:0008757">
    <property type="term" value="F:S-adenosylmethionine-dependent methyltransferase activity"/>
    <property type="evidence" value="ECO:0007669"/>
    <property type="project" value="InterPro"/>
</dbReference>
<dbReference type="Proteomes" id="UP000310687">
    <property type="component" value="Unassembled WGS sequence"/>
</dbReference>
<dbReference type="GO" id="GO:0002098">
    <property type="term" value="P:tRNA wobble uridine modification"/>
    <property type="evidence" value="ECO:0007669"/>
    <property type="project" value="TreeGrafter"/>
</dbReference>